<organism evidence="13">
    <name type="scientific">Phallusia mammillata</name>
    <dbReference type="NCBI Taxonomy" id="59560"/>
    <lineage>
        <taxon>Eukaryota</taxon>
        <taxon>Metazoa</taxon>
        <taxon>Chordata</taxon>
        <taxon>Tunicata</taxon>
        <taxon>Ascidiacea</taxon>
        <taxon>Phlebobranchia</taxon>
        <taxon>Ascidiidae</taxon>
        <taxon>Phallusia</taxon>
    </lineage>
</organism>
<evidence type="ECO:0000256" key="7">
    <source>
        <dbReference type="ARBA" id="ARBA00022989"/>
    </source>
</evidence>
<keyword evidence="9 10" id="KW-0472">Membrane</keyword>
<comment type="similarity">
    <text evidence="2 11">Belongs to the mitochondrial carrier (TC 2.A.29) family.</text>
</comment>
<feature type="repeat" description="Solcar" evidence="10">
    <location>
        <begin position="105"/>
        <end position="195"/>
    </location>
</feature>
<dbReference type="GO" id="GO:0015183">
    <property type="term" value="F:L-aspartate transmembrane transporter activity"/>
    <property type="evidence" value="ECO:0007669"/>
    <property type="project" value="TreeGrafter"/>
</dbReference>
<dbReference type="PROSITE" id="PS50920">
    <property type="entry name" value="SOLCAR"/>
    <property type="match status" value="3"/>
</dbReference>
<dbReference type="PANTHER" id="PTHR45678">
    <property type="entry name" value="MITOCHONDRIAL 2-OXODICARBOXYLATE CARRIER 1-RELATED"/>
    <property type="match status" value="1"/>
</dbReference>
<evidence type="ECO:0000256" key="11">
    <source>
        <dbReference type="RuleBase" id="RU000488"/>
    </source>
</evidence>
<feature type="transmembrane region" description="Helical" evidence="12">
    <location>
        <begin position="207"/>
        <end position="228"/>
    </location>
</feature>
<dbReference type="PANTHER" id="PTHR45678:SF5">
    <property type="entry name" value="AT03939P-RELATED"/>
    <property type="match status" value="1"/>
</dbReference>
<dbReference type="GO" id="GO:0043490">
    <property type="term" value="P:malate-aspartate shuttle"/>
    <property type="evidence" value="ECO:0007669"/>
    <property type="project" value="TreeGrafter"/>
</dbReference>
<dbReference type="EMBL" id="LR790312">
    <property type="protein sequence ID" value="CAB3266174.1"/>
    <property type="molecule type" value="mRNA"/>
</dbReference>
<evidence type="ECO:0000256" key="9">
    <source>
        <dbReference type="ARBA" id="ARBA00023136"/>
    </source>
</evidence>
<name>A0A6F9DRV0_9ASCI</name>
<dbReference type="GO" id="GO:0005743">
    <property type="term" value="C:mitochondrial inner membrane"/>
    <property type="evidence" value="ECO:0007669"/>
    <property type="project" value="UniProtKB-SubCell"/>
</dbReference>
<dbReference type="SUPFAM" id="SSF103506">
    <property type="entry name" value="Mitochondrial carrier"/>
    <property type="match status" value="1"/>
</dbReference>
<dbReference type="InterPro" id="IPR051028">
    <property type="entry name" value="Mito_Solute_Carrier"/>
</dbReference>
<dbReference type="InterPro" id="IPR023395">
    <property type="entry name" value="MCP_dom_sf"/>
</dbReference>
<keyword evidence="7 12" id="KW-1133">Transmembrane helix</keyword>
<evidence type="ECO:0000256" key="5">
    <source>
        <dbReference type="ARBA" id="ARBA00022737"/>
    </source>
</evidence>
<proteinExistence type="evidence at transcript level"/>
<feature type="transmembrane region" description="Helical" evidence="12">
    <location>
        <begin position="272"/>
        <end position="290"/>
    </location>
</feature>
<dbReference type="AlphaFoldDB" id="A0A6F9DRV0"/>
<evidence type="ECO:0000256" key="12">
    <source>
        <dbReference type="SAM" id="Phobius"/>
    </source>
</evidence>
<evidence type="ECO:0000256" key="2">
    <source>
        <dbReference type="ARBA" id="ARBA00006375"/>
    </source>
</evidence>
<evidence type="ECO:0000256" key="8">
    <source>
        <dbReference type="ARBA" id="ARBA00023128"/>
    </source>
</evidence>
<gene>
    <name evidence="13" type="primary">Slc25a22</name>
</gene>
<keyword evidence="5" id="KW-0677">Repeat</keyword>
<evidence type="ECO:0000256" key="10">
    <source>
        <dbReference type="PROSITE-ProRule" id="PRU00282"/>
    </source>
</evidence>
<dbReference type="InterPro" id="IPR002067">
    <property type="entry name" value="MCP"/>
</dbReference>
<dbReference type="InterPro" id="IPR018108">
    <property type="entry name" value="MCP_transmembrane"/>
</dbReference>
<evidence type="ECO:0000256" key="1">
    <source>
        <dbReference type="ARBA" id="ARBA00004448"/>
    </source>
</evidence>
<evidence type="ECO:0000313" key="13">
    <source>
        <dbReference type="EMBL" id="CAB3266174.1"/>
    </source>
</evidence>
<feature type="repeat" description="Solcar" evidence="10">
    <location>
        <begin position="9"/>
        <end position="98"/>
    </location>
</feature>
<dbReference type="Gene3D" id="1.50.40.10">
    <property type="entry name" value="Mitochondrial carrier domain"/>
    <property type="match status" value="1"/>
</dbReference>
<evidence type="ECO:0000256" key="3">
    <source>
        <dbReference type="ARBA" id="ARBA00022448"/>
    </source>
</evidence>
<dbReference type="GO" id="GO:0005313">
    <property type="term" value="F:L-glutamate transmembrane transporter activity"/>
    <property type="evidence" value="ECO:0007669"/>
    <property type="project" value="TreeGrafter"/>
</dbReference>
<protein>
    <submittedName>
        <fullName evidence="13">Mitochondrial glutamate carrier 1</fullName>
    </submittedName>
</protein>
<dbReference type="Pfam" id="PF00153">
    <property type="entry name" value="Mito_carr"/>
    <property type="match status" value="3"/>
</dbReference>
<keyword evidence="6" id="KW-0999">Mitochondrion inner membrane</keyword>
<evidence type="ECO:0000256" key="6">
    <source>
        <dbReference type="ARBA" id="ARBA00022792"/>
    </source>
</evidence>
<keyword evidence="8" id="KW-0496">Mitochondrion</keyword>
<sequence length="303" mass="33342">MELNQSENLLGIARVINGGIAGFTGVCATFPIDLCKTRLQNQSVQHGQRMYKGMFDCMKQVFRSEGFFGLYRGALPNLLLIVPEKTIKLTVNDVLRRQLSTNGNITLVYQLIAGAGAAVCQVTVTAPMEILKIYGQDAGRVKAISTIGGTKKNALRVVYERHGLPGFWKGLPATLARDVPFSMIYFPLFAQFNKFGLTDLDSTRSPFIVTLASGIAAAAISAVAVNPFDVVKTRLQSIHRATDNYAGMIDCFRRIYREEGFRSFYRGIGPRMLAIAPLFGIAQSVYYFGLAEDLLGIPQLRPI</sequence>
<comment type="subcellular location">
    <subcellularLocation>
        <location evidence="1">Mitochondrion inner membrane</location>
        <topology evidence="1">Multi-pass membrane protein</topology>
    </subcellularLocation>
</comment>
<evidence type="ECO:0000256" key="4">
    <source>
        <dbReference type="ARBA" id="ARBA00022692"/>
    </source>
</evidence>
<dbReference type="PRINTS" id="PR00926">
    <property type="entry name" value="MITOCARRIER"/>
</dbReference>
<accession>A0A6F9DRV0</accession>
<keyword evidence="4 10" id="KW-0812">Transmembrane</keyword>
<reference evidence="13" key="1">
    <citation type="submission" date="2020-04" db="EMBL/GenBank/DDBJ databases">
        <authorList>
            <person name="Neveu A P."/>
        </authorList>
    </citation>
    <scope>NUCLEOTIDE SEQUENCE</scope>
    <source>
        <tissue evidence="13">Whole embryo</tissue>
    </source>
</reference>
<keyword evidence="3 11" id="KW-0813">Transport</keyword>
<feature type="repeat" description="Solcar" evidence="10">
    <location>
        <begin position="205"/>
        <end position="297"/>
    </location>
</feature>